<name>A0A0D8Y3A6_DICVI</name>
<reference evidence="9" key="2">
    <citation type="journal article" date="2016" name="Sci. Rep.">
        <title>Dictyocaulus viviparus genome, variome and transcriptome elucidate lungworm biology and support future intervention.</title>
        <authorList>
            <person name="McNulty S.N."/>
            <person name="Strube C."/>
            <person name="Rosa B.A."/>
            <person name="Martin J.C."/>
            <person name="Tyagi R."/>
            <person name="Choi Y.J."/>
            <person name="Wang Q."/>
            <person name="Hallsworth Pepin K."/>
            <person name="Zhang X."/>
            <person name="Ozersky P."/>
            <person name="Wilson R.K."/>
            <person name="Sternberg P.W."/>
            <person name="Gasser R.B."/>
            <person name="Mitreva M."/>
        </authorList>
    </citation>
    <scope>NUCLEOTIDE SEQUENCE [LARGE SCALE GENOMIC DNA]</scope>
    <source>
        <strain evidence="9">HannoverDv2000</strain>
    </source>
</reference>
<gene>
    <name evidence="8" type="ORF">DICVIV_04840</name>
</gene>
<reference evidence="8 9" key="1">
    <citation type="submission" date="2013-11" db="EMBL/GenBank/DDBJ databases">
        <title>Draft genome of the bovine lungworm Dictyocaulus viviparus.</title>
        <authorList>
            <person name="Mitreva M."/>
        </authorList>
    </citation>
    <scope>NUCLEOTIDE SEQUENCE [LARGE SCALE GENOMIC DNA]</scope>
    <source>
        <strain evidence="8 9">HannoverDv2000</strain>
    </source>
</reference>
<evidence type="ECO:0000256" key="5">
    <source>
        <dbReference type="ARBA" id="ARBA00023136"/>
    </source>
</evidence>
<dbReference type="OrthoDB" id="18585at2759"/>
<keyword evidence="3 7" id="KW-0812">Transmembrane</keyword>
<comment type="subcellular location">
    <subcellularLocation>
        <location evidence="1">Membrane</location>
    </subcellularLocation>
</comment>
<organism evidence="8 9">
    <name type="scientific">Dictyocaulus viviparus</name>
    <name type="common">Bovine lungworm</name>
    <dbReference type="NCBI Taxonomy" id="29172"/>
    <lineage>
        <taxon>Eukaryota</taxon>
        <taxon>Metazoa</taxon>
        <taxon>Ecdysozoa</taxon>
        <taxon>Nematoda</taxon>
        <taxon>Chromadorea</taxon>
        <taxon>Rhabditida</taxon>
        <taxon>Rhabditina</taxon>
        <taxon>Rhabditomorpha</taxon>
        <taxon>Strongyloidea</taxon>
        <taxon>Metastrongylidae</taxon>
        <taxon>Dictyocaulus</taxon>
    </lineage>
</organism>
<sequence length="542" mass="61413">MNLCRKVSLACLLLIGSIAVVVGIITLTVIDGIVNGKVLSSDYIGYEDFNGSKRLNSMTLKWIRPQYSMQQQIWLFDLVNEAEVIRGAKPKVQQIGPYTFMEHQWKSPYWFNKNFTSISYRNNHVYFYNSSLSCAECSLSRRIVIPNVVFQKLVDFAMQGTKQKMLVTLALTVLKAESPFINVTVEEALFKGYHDPLIDLICKSVVFKNLCNVVKIPEAIGFFYGQNETDDGLYEVSTGFTDAFRIGKVLTYNNMTIMPDSKWDSTDAGEIRGTDGQLFPPFLKENQDLEIFAGSICRQMISVVTFVSMTEYLPLFLRTVTMQFMRKSEFRNVAAFRYGFPSNIYDPSVAENRGFCNRNNTPTFFNSSIQIPGCLPKGFLDIGRCLNGKPRIYLSNAHFLYTDPQVQFSVDGMGMPNEKNDDTFVEIEPLTGVPINSRRITQLNVGMFKGNLKITSNMRNIIMPVLWMNESIWFDNDTQAQLEHLISAKRIVLVIGVSVLSMGLLILFAVISVLVVIKVMKHRSNDEQQLLEDSMVEGVEDA</sequence>
<evidence type="ECO:0000256" key="4">
    <source>
        <dbReference type="ARBA" id="ARBA00022989"/>
    </source>
</evidence>
<keyword evidence="4 7" id="KW-1133">Transmembrane helix</keyword>
<dbReference type="GO" id="GO:0016020">
    <property type="term" value="C:membrane"/>
    <property type="evidence" value="ECO:0007669"/>
    <property type="project" value="UniProtKB-SubCell"/>
</dbReference>
<evidence type="ECO:0000256" key="7">
    <source>
        <dbReference type="SAM" id="Phobius"/>
    </source>
</evidence>
<keyword evidence="6" id="KW-0325">Glycoprotein</keyword>
<dbReference type="GO" id="GO:0005737">
    <property type="term" value="C:cytoplasm"/>
    <property type="evidence" value="ECO:0007669"/>
    <property type="project" value="TreeGrafter"/>
</dbReference>
<evidence type="ECO:0000313" key="9">
    <source>
        <dbReference type="Proteomes" id="UP000053766"/>
    </source>
</evidence>
<dbReference type="PANTHER" id="PTHR11923:SF51">
    <property type="entry name" value="LYSOSOME MEMBRANE PROTEIN 2"/>
    <property type="match status" value="1"/>
</dbReference>
<keyword evidence="5 7" id="KW-0472">Membrane</keyword>
<evidence type="ECO:0000256" key="3">
    <source>
        <dbReference type="ARBA" id="ARBA00022692"/>
    </source>
</evidence>
<evidence type="ECO:0000256" key="6">
    <source>
        <dbReference type="ARBA" id="ARBA00023180"/>
    </source>
</evidence>
<dbReference type="AlphaFoldDB" id="A0A0D8Y3A6"/>
<keyword evidence="9" id="KW-1185">Reference proteome</keyword>
<dbReference type="PANTHER" id="PTHR11923">
    <property type="entry name" value="SCAVENGER RECEPTOR CLASS B TYPE-1 SR-B1"/>
    <property type="match status" value="1"/>
</dbReference>
<dbReference type="GO" id="GO:0005044">
    <property type="term" value="F:scavenger receptor activity"/>
    <property type="evidence" value="ECO:0007669"/>
    <property type="project" value="TreeGrafter"/>
</dbReference>
<dbReference type="InterPro" id="IPR002159">
    <property type="entry name" value="CD36_fam"/>
</dbReference>
<dbReference type="Proteomes" id="UP000053766">
    <property type="component" value="Unassembled WGS sequence"/>
</dbReference>
<evidence type="ECO:0000256" key="2">
    <source>
        <dbReference type="ARBA" id="ARBA00010532"/>
    </source>
</evidence>
<comment type="similarity">
    <text evidence="2">Belongs to the CD36 family.</text>
</comment>
<evidence type="ECO:0000313" key="8">
    <source>
        <dbReference type="EMBL" id="KJH49061.1"/>
    </source>
</evidence>
<proteinExistence type="inferred from homology"/>
<evidence type="ECO:0000256" key="1">
    <source>
        <dbReference type="ARBA" id="ARBA00004370"/>
    </source>
</evidence>
<dbReference type="PRINTS" id="PR01609">
    <property type="entry name" value="CD36FAMILY"/>
</dbReference>
<accession>A0A0D8Y3A6</accession>
<dbReference type="Pfam" id="PF01130">
    <property type="entry name" value="CD36"/>
    <property type="match status" value="2"/>
</dbReference>
<dbReference type="EMBL" id="KN716247">
    <property type="protein sequence ID" value="KJH49061.1"/>
    <property type="molecule type" value="Genomic_DNA"/>
</dbReference>
<dbReference type="STRING" id="29172.A0A0D8Y3A6"/>
<feature type="transmembrane region" description="Helical" evidence="7">
    <location>
        <begin position="491"/>
        <end position="517"/>
    </location>
</feature>
<protein>
    <submittedName>
        <fullName evidence="8">CD36 family protein</fullName>
    </submittedName>
</protein>